<dbReference type="Proteomes" id="UP000076623">
    <property type="component" value="Chromosome"/>
</dbReference>
<evidence type="ECO:0000313" key="1">
    <source>
        <dbReference type="EMBL" id="ANC78042.1"/>
    </source>
</evidence>
<sequence>MELINTLEKEYELYGIRWKERPYLIMTDYGEKRIRYWSEKENLNWHIKWRDESSKGSGAVPDRMIRTKSGEPAIKYGNKWLTVHDHTEEWYGCEDVERWGQFIGTLLNTAMSSNQQDAFVKQTKHPVFDLKSCITLAEKYLEANFQCIVTSIKESKQRLEFSHAIKSKFRNHELPVLDKDLSIKNGRKIFHFLFYQGSESVPIKGYLPIRRFLVEWLERTSPSSLKLLLTEVNKHFSLDRDQGLLLLAEVVTPWELYDCLNQLDNSSLERMIDGLKKYEDCWESNRIVVKTVTEWFDEKRRKVAL</sequence>
<gene>
    <name evidence="1" type="ORF">ABE65_015050</name>
</gene>
<evidence type="ECO:0000313" key="2">
    <source>
        <dbReference type="Proteomes" id="UP000076623"/>
    </source>
</evidence>
<organism evidence="1 2">
    <name type="scientific">Fictibacillus phosphorivorans</name>
    <dbReference type="NCBI Taxonomy" id="1221500"/>
    <lineage>
        <taxon>Bacteria</taxon>
        <taxon>Bacillati</taxon>
        <taxon>Bacillota</taxon>
        <taxon>Bacilli</taxon>
        <taxon>Bacillales</taxon>
        <taxon>Fictibacillaceae</taxon>
        <taxon>Fictibacillus</taxon>
    </lineage>
</organism>
<proteinExistence type="predicted"/>
<protein>
    <submittedName>
        <fullName evidence="1">Uncharacterized protein</fullName>
    </submittedName>
</protein>
<dbReference type="RefSeq" id="WP_066396558.1">
    <property type="nucleotide sequence ID" value="NZ_CP015378.1"/>
</dbReference>
<accession>A0A160IQI6</accession>
<dbReference type="EMBL" id="CP015378">
    <property type="protein sequence ID" value="ANC78042.1"/>
    <property type="molecule type" value="Genomic_DNA"/>
</dbReference>
<dbReference type="KEGG" id="fpn:ABE65_015050"/>
<name>A0A160IQI6_9BACL</name>
<reference evidence="1 2" key="1">
    <citation type="submission" date="2016-04" db="EMBL/GenBank/DDBJ databases">
        <title>Complete genome sequence of Fictibacillus phosphorivorans G25-29, a strain toxic to nematodes.</title>
        <authorList>
            <person name="Zheng Z."/>
        </authorList>
    </citation>
    <scope>NUCLEOTIDE SEQUENCE [LARGE SCALE GENOMIC DNA]</scope>
    <source>
        <strain evidence="1 2">G25-29</strain>
    </source>
</reference>
<keyword evidence="2" id="KW-1185">Reference proteome</keyword>
<dbReference type="AlphaFoldDB" id="A0A160IQI6"/>
<dbReference type="STRING" id="1221500.ABE65_015050"/>